<dbReference type="HOGENOM" id="CLU_2323680_0_0_1"/>
<dbReference type="EnsemblPlants" id="Bo4g021760.1">
    <property type="protein sequence ID" value="Bo4g021760.1"/>
    <property type="gene ID" value="Bo4g021760"/>
</dbReference>
<dbReference type="Gramene" id="Bo4g021760.1">
    <property type="protein sequence ID" value="Bo4g021760.1"/>
    <property type="gene ID" value="Bo4g021760"/>
</dbReference>
<name>A0A0D3BPU6_BRAOL</name>
<protein>
    <submittedName>
        <fullName evidence="1">Uncharacterized protein</fullName>
    </submittedName>
</protein>
<proteinExistence type="predicted"/>
<organism evidence="1 2">
    <name type="scientific">Brassica oleracea var. oleracea</name>
    <dbReference type="NCBI Taxonomy" id="109376"/>
    <lineage>
        <taxon>Eukaryota</taxon>
        <taxon>Viridiplantae</taxon>
        <taxon>Streptophyta</taxon>
        <taxon>Embryophyta</taxon>
        <taxon>Tracheophyta</taxon>
        <taxon>Spermatophyta</taxon>
        <taxon>Magnoliopsida</taxon>
        <taxon>eudicotyledons</taxon>
        <taxon>Gunneridae</taxon>
        <taxon>Pentapetalae</taxon>
        <taxon>rosids</taxon>
        <taxon>malvids</taxon>
        <taxon>Brassicales</taxon>
        <taxon>Brassicaceae</taxon>
        <taxon>Brassiceae</taxon>
        <taxon>Brassica</taxon>
    </lineage>
</organism>
<sequence length="99" mass="11451">MLPLQIHPVKPLMKSINHDLAFNASFFCAKRCICEYIKSGRCSATVEVRAGRQRPVMSFHGGDRWNIMKAAINSNRRPALSHCVQVSYQDRFNLFHKRF</sequence>
<dbReference type="AlphaFoldDB" id="A0A0D3BPU6"/>
<keyword evidence="2" id="KW-1185">Reference proteome</keyword>
<reference evidence="1 2" key="1">
    <citation type="journal article" date="2014" name="Genome Biol.">
        <title>Transcriptome and methylome profiling reveals relics of genome dominance in the mesopolyploid Brassica oleracea.</title>
        <authorList>
            <person name="Parkin I.A."/>
            <person name="Koh C."/>
            <person name="Tang H."/>
            <person name="Robinson S.J."/>
            <person name="Kagale S."/>
            <person name="Clarke W.E."/>
            <person name="Town C.D."/>
            <person name="Nixon J."/>
            <person name="Krishnakumar V."/>
            <person name="Bidwell S.L."/>
            <person name="Denoeud F."/>
            <person name="Belcram H."/>
            <person name="Links M.G."/>
            <person name="Just J."/>
            <person name="Clarke C."/>
            <person name="Bender T."/>
            <person name="Huebert T."/>
            <person name="Mason A.S."/>
            <person name="Pires J.C."/>
            <person name="Barker G."/>
            <person name="Moore J."/>
            <person name="Walley P.G."/>
            <person name="Manoli S."/>
            <person name="Batley J."/>
            <person name="Edwards D."/>
            <person name="Nelson M.N."/>
            <person name="Wang X."/>
            <person name="Paterson A.H."/>
            <person name="King G."/>
            <person name="Bancroft I."/>
            <person name="Chalhoub B."/>
            <person name="Sharpe A.G."/>
        </authorList>
    </citation>
    <scope>NUCLEOTIDE SEQUENCE</scope>
    <source>
        <strain evidence="1 2">cv. TO1000</strain>
    </source>
</reference>
<evidence type="ECO:0000313" key="2">
    <source>
        <dbReference type="Proteomes" id="UP000032141"/>
    </source>
</evidence>
<evidence type="ECO:0000313" key="1">
    <source>
        <dbReference type="EnsemblPlants" id="Bo4g021760.1"/>
    </source>
</evidence>
<dbReference type="OMA" id="FNASFFC"/>
<reference evidence="1" key="2">
    <citation type="submission" date="2015-03" db="UniProtKB">
        <authorList>
            <consortium name="EnsemblPlants"/>
        </authorList>
    </citation>
    <scope>IDENTIFICATION</scope>
</reference>
<accession>A0A0D3BPU6</accession>
<dbReference type="Proteomes" id="UP000032141">
    <property type="component" value="Chromosome C4"/>
</dbReference>